<dbReference type="NCBIfam" id="TIGR01033">
    <property type="entry name" value="YebC/PmpR family DNA-binding transcriptional regulator"/>
    <property type="match status" value="1"/>
</dbReference>
<evidence type="ECO:0000256" key="7">
    <source>
        <dbReference type="SAM" id="MobiDB-lite"/>
    </source>
</evidence>
<dbReference type="InterPro" id="IPR048300">
    <property type="entry name" value="TACO1_YebC-like_2nd/3rd_dom"/>
</dbReference>
<gene>
    <name evidence="10" type="ORF">ENX73_01890</name>
</gene>
<dbReference type="GO" id="GO:0005829">
    <property type="term" value="C:cytosol"/>
    <property type="evidence" value="ECO:0007669"/>
    <property type="project" value="TreeGrafter"/>
</dbReference>
<sequence>MSGHNKWANIKHRKEAQDSKRSAEFTKVIRELTVAARVGGSDADSNPRLRTAIEKAREANMPKDTVERAIKRGSGDLEGVSYEEVMYEGYAPAGVALYISTLTDNKNRTIADIRHILTKYGGSLAEGGSVGWQFERKGVISVSKENVKDGDEFMMKAIEAGAEDIKEDEDEYTIITPPEALYKVVDTLKNSGYEMGSYEPTFIPKMTVRVSGKDAERVLQVVNFLEDLDDVQEVYSNFDIDDKELEEIMSKIG</sequence>
<dbReference type="PANTHER" id="PTHR12532:SF6">
    <property type="entry name" value="TRANSCRIPTIONAL REGULATORY PROTEIN YEBC-RELATED"/>
    <property type="match status" value="1"/>
</dbReference>
<comment type="caution">
    <text evidence="10">The sequence shown here is derived from an EMBL/GenBank/DDBJ whole genome shotgun (WGS) entry which is preliminary data.</text>
</comment>
<feature type="region of interest" description="Disordered" evidence="7">
    <location>
        <begin position="1"/>
        <end position="22"/>
    </location>
</feature>
<dbReference type="InterPro" id="IPR049083">
    <property type="entry name" value="TACO1_YebC_N"/>
</dbReference>
<dbReference type="GO" id="GO:0006355">
    <property type="term" value="P:regulation of DNA-templated transcription"/>
    <property type="evidence" value="ECO:0007669"/>
    <property type="project" value="UniProtKB-UniRule"/>
</dbReference>
<evidence type="ECO:0000256" key="4">
    <source>
        <dbReference type="ARBA" id="ARBA00023125"/>
    </source>
</evidence>
<dbReference type="Pfam" id="PF01709">
    <property type="entry name" value="Transcrip_reg"/>
    <property type="match status" value="1"/>
</dbReference>
<dbReference type="InterPro" id="IPR026564">
    <property type="entry name" value="Transcrip_reg_TACO1-like_dom3"/>
</dbReference>
<dbReference type="HAMAP" id="MF_00693">
    <property type="entry name" value="Transcrip_reg_TACO1"/>
    <property type="match status" value="1"/>
</dbReference>
<dbReference type="FunFam" id="3.30.70.980:FF:000002">
    <property type="entry name" value="Probable transcriptional regulatory protein YebC"/>
    <property type="match status" value="1"/>
</dbReference>
<dbReference type="NCBIfam" id="NF001030">
    <property type="entry name" value="PRK00110.1"/>
    <property type="match status" value="1"/>
</dbReference>
<organism evidence="10">
    <name type="scientific">Mesoaciditoga lauensis</name>
    <dbReference type="NCBI Taxonomy" id="1495039"/>
    <lineage>
        <taxon>Bacteria</taxon>
        <taxon>Thermotogati</taxon>
        <taxon>Thermotogota</taxon>
        <taxon>Thermotogae</taxon>
        <taxon>Mesoaciditogales</taxon>
        <taxon>Mesoaciditogaceae</taxon>
        <taxon>Mesoaciditoga</taxon>
    </lineage>
</organism>
<proteinExistence type="inferred from homology"/>
<dbReference type="Pfam" id="PF20772">
    <property type="entry name" value="TACO1_YebC_N"/>
    <property type="match status" value="1"/>
</dbReference>
<comment type="subcellular location">
    <subcellularLocation>
        <location evidence="6">Cytoplasm</location>
    </subcellularLocation>
</comment>
<dbReference type="SUPFAM" id="SSF75625">
    <property type="entry name" value="YebC-like"/>
    <property type="match status" value="1"/>
</dbReference>
<dbReference type="PANTHER" id="PTHR12532">
    <property type="entry name" value="TRANSLATIONAL ACTIVATOR OF CYTOCHROME C OXIDASE 1"/>
    <property type="match status" value="1"/>
</dbReference>
<comment type="similarity">
    <text evidence="1 6">Belongs to the TACO1 family.</text>
</comment>
<keyword evidence="3 6" id="KW-0805">Transcription regulation</keyword>
<evidence type="ECO:0000256" key="5">
    <source>
        <dbReference type="ARBA" id="ARBA00023163"/>
    </source>
</evidence>
<evidence type="ECO:0000259" key="9">
    <source>
        <dbReference type="Pfam" id="PF20772"/>
    </source>
</evidence>
<dbReference type="InterPro" id="IPR002876">
    <property type="entry name" value="Transcrip_reg_TACO1-like"/>
</dbReference>
<keyword evidence="5 6" id="KW-0804">Transcription</keyword>
<evidence type="ECO:0000256" key="2">
    <source>
        <dbReference type="ARBA" id="ARBA00022490"/>
    </source>
</evidence>
<evidence type="ECO:0000259" key="8">
    <source>
        <dbReference type="Pfam" id="PF01709"/>
    </source>
</evidence>
<evidence type="ECO:0000256" key="1">
    <source>
        <dbReference type="ARBA" id="ARBA00008724"/>
    </source>
</evidence>
<dbReference type="NCBIfam" id="NF009044">
    <property type="entry name" value="PRK12378.1"/>
    <property type="match status" value="1"/>
</dbReference>
<evidence type="ECO:0000313" key="10">
    <source>
        <dbReference type="EMBL" id="HGE74860.1"/>
    </source>
</evidence>
<evidence type="ECO:0000256" key="6">
    <source>
        <dbReference type="HAMAP-Rule" id="MF_00693"/>
    </source>
</evidence>
<dbReference type="GO" id="GO:0003677">
    <property type="term" value="F:DNA binding"/>
    <property type="evidence" value="ECO:0007669"/>
    <property type="project" value="UniProtKB-UniRule"/>
</dbReference>
<dbReference type="InterPro" id="IPR017856">
    <property type="entry name" value="Integrase-like_N"/>
</dbReference>
<dbReference type="InterPro" id="IPR029072">
    <property type="entry name" value="YebC-like"/>
</dbReference>
<dbReference type="EMBL" id="DTPE01000078">
    <property type="protein sequence ID" value="HGE74860.1"/>
    <property type="molecule type" value="Genomic_DNA"/>
</dbReference>
<dbReference type="Gene3D" id="1.10.10.200">
    <property type="match status" value="1"/>
</dbReference>
<feature type="domain" description="TACO1/YebC-like second and third" evidence="8">
    <location>
        <begin position="82"/>
        <end position="238"/>
    </location>
</feature>
<keyword evidence="2 6" id="KW-0963">Cytoplasm</keyword>
<accession>A0A7V3RDX3</accession>
<name>A0A7V3RDX3_9BACT</name>
<dbReference type="Gene3D" id="3.30.70.980">
    <property type="match status" value="2"/>
</dbReference>
<dbReference type="AlphaFoldDB" id="A0A7V3RDX3"/>
<keyword evidence="4 6" id="KW-0238">DNA-binding</keyword>
<reference evidence="10" key="1">
    <citation type="journal article" date="2020" name="mSystems">
        <title>Genome- and Community-Level Interaction Insights into Carbon Utilization and Element Cycling Functions of Hydrothermarchaeota in Hydrothermal Sediment.</title>
        <authorList>
            <person name="Zhou Z."/>
            <person name="Liu Y."/>
            <person name="Xu W."/>
            <person name="Pan J."/>
            <person name="Luo Z.H."/>
            <person name="Li M."/>
        </authorList>
    </citation>
    <scope>NUCLEOTIDE SEQUENCE [LARGE SCALE GENOMIC DNA]</scope>
    <source>
        <strain evidence="10">SpSt-966</strain>
    </source>
</reference>
<dbReference type="FunFam" id="1.10.10.200:FF:000002">
    <property type="entry name" value="Probable transcriptional regulatory protein CLM62_37755"/>
    <property type="match status" value="1"/>
</dbReference>
<protein>
    <recommendedName>
        <fullName evidence="6">Probable transcriptional regulatory protein ENX73_01890</fullName>
    </recommendedName>
</protein>
<evidence type="ECO:0000256" key="3">
    <source>
        <dbReference type="ARBA" id="ARBA00023015"/>
    </source>
</evidence>
<feature type="domain" description="TACO1/YebC-like N-terminal" evidence="9">
    <location>
        <begin position="5"/>
        <end position="75"/>
    </location>
</feature>